<sequence>MLEATFTKNDRKAYWIIGIFSVVVFGVIVALGSFKLNYHPGFDVHIFAKFNAVINSCVAVLLIVALVAIKNGKYELHRNVMLGAMFLSVLFLVSYIAHHLLAGEAKFGDLNHDGLLDAQEKLQAGSTRVVYLLLLATHIVLAGIILPFILFTAYRALTGEWERHKKLAKYTWPLWLYVAVTGPIVYYLISPYYH</sequence>
<dbReference type="EMBL" id="BJYT01000007">
    <property type="protein sequence ID" value="GEO09632.1"/>
    <property type="molecule type" value="Genomic_DNA"/>
</dbReference>
<dbReference type="Proteomes" id="UP000321513">
    <property type="component" value="Unassembled WGS sequence"/>
</dbReference>
<accession>A0A512BCE6</accession>
<dbReference type="RefSeq" id="WP_147203751.1">
    <property type="nucleotide sequence ID" value="NZ_BJYT01000007.1"/>
</dbReference>
<comment type="caution">
    <text evidence="2">The sequence shown here is derived from an EMBL/GenBank/DDBJ whole genome shotgun (WGS) entry which is preliminary data.</text>
</comment>
<dbReference type="AlphaFoldDB" id="A0A512BCE6"/>
<keyword evidence="3" id="KW-1185">Reference proteome</keyword>
<keyword evidence="1" id="KW-0472">Membrane</keyword>
<evidence type="ECO:0008006" key="4">
    <source>
        <dbReference type="Google" id="ProtNLM"/>
    </source>
</evidence>
<reference evidence="2 3" key="1">
    <citation type="submission" date="2019-07" db="EMBL/GenBank/DDBJ databases">
        <title>Whole genome shotgun sequence of Segetibacter aerophilus NBRC 106135.</title>
        <authorList>
            <person name="Hosoyama A."/>
            <person name="Uohara A."/>
            <person name="Ohji S."/>
            <person name="Ichikawa N."/>
        </authorList>
    </citation>
    <scope>NUCLEOTIDE SEQUENCE [LARGE SCALE GENOMIC DNA]</scope>
    <source>
        <strain evidence="2 3">NBRC 106135</strain>
    </source>
</reference>
<feature type="transmembrane region" description="Helical" evidence="1">
    <location>
        <begin position="12"/>
        <end position="34"/>
    </location>
</feature>
<feature type="transmembrane region" description="Helical" evidence="1">
    <location>
        <begin position="46"/>
        <end position="68"/>
    </location>
</feature>
<feature type="transmembrane region" description="Helical" evidence="1">
    <location>
        <begin position="174"/>
        <end position="193"/>
    </location>
</feature>
<dbReference type="InterPro" id="IPR007352">
    <property type="entry name" value="DUF420"/>
</dbReference>
<gene>
    <name evidence="2" type="primary">yozB</name>
    <name evidence="2" type="ORF">SAE01_21280</name>
</gene>
<name>A0A512BCE6_9BACT</name>
<evidence type="ECO:0000313" key="3">
    <source>
        <dbReference type="Proteomes" id="UP000321513"/>
    </source>
</evidence>
<dbReference type="PANTHER" id="PTHR37692">
    <property type="entry name" value="HYPOTHETICAL MEMBRANE SPANNING PROTEIN"/>
    <property type="match status" value="1"/>
</dbReference>
<evidence type="ECO:0000256" key="1">
    <source>
        <dbReference type="SAM" id="Phobius"/>
    </source>
</evidence>
<evidence type="ECO:0000313" key="2">
    <source>
        <dbReference type="EMBL" id="GEO09632.1"/>
    </source>
</evidence>
<feature type="transmembrane region" description="Helical" evidence="1">
    <location>
        <begin position="129"/>
        <end position="153"/>
    </location>
</feature>
<proteinExistence type="predicted"/>
<feature type="transmembrane region" description="Helical" evidence="1">
    <location>
        <begin position="80"/>
        <end position="101"/>
    </location>
</feature>
<dbReference type="OrthoDB" id="9811380at2"/>
<dbReference type="PANTHER" id="PTHR37692:SF1">
    <property type="entry name" value="DUF420 DOMAIN-CONTAINING PROTEIN"/>
    <property type="match status" value="1"/>
</dbReference>
<dbReference type="Pfam" id="PF04238">
    <property type="entry name" value="DUF420"/>
    <property type="match status" value="1"/>
</dbReference>
<keyword evidence="1" id="KW-1133">Transmembrane helix</keyword>
<protein>
    <recommendedName>
        <fullName evidence="4">DUF420 domain-containing protein</fullName>
    </recommendedName>
</protein>
<organism evidence="2 3">
    <name type="scientific">Segetibacter aerophilus</name>
    <dbReference type="NCBI Taxonomy" id="670293"/>
    <lineage>
        <taxon>Bacteria</taxon>
        <taxon>Pseudomonadati</taxon>
        <taxon>Bacteroidota</taxon>
        <taxon>Chitinophagia</taxon>
        <taxon>Chitinophagales</taxon>
        <taxon>Chitinophagaceae</taxon>
        <taxon>Segetibacter</taxon>
    </lineage>
</organism>
<keyword evidence="1" id="KW-0812">Transmembrane</keyword>